<dbReference type="Proteomes" id="UP001189429">
    <property type="component" value="Unassembled WGS sequence"/>
</dbReference>
<feature type="region of interest" description="Disordered" evidence="1">
    <location>
        <begin position="27"/>
        <end position="105"/>
    </location>
</feature>
<organism evidence="2 3">
    <name type="scientific">Prorocentrum cordatum</name>
    <dbReference type="NCBI Taxonomy" id="2364126"/>
    <lineage>
        <taxon>Eukaryota</taxon>
        <taxon>Sar</taxon>
        <taxon>Alveolata</taxon>
        <taxon>Dinophyceae</taxon>
        <taxon>Prorocentrales</taxon>
        <taxon>Prorocentraceae</taxon>
        <taxon>Prorocentrum</taxon>
    </lineage>
</organism>
<feature type="compositionally biased region" description="Basic and acidic residues" evidence="1">
    <location>
        <begin position="9"/>
        <end position="20"/>
    </location>
</feature>
<evidence type="ECO:0000256" key="1">
    <source>
        <dbReference type="SAM" id="MobiDB-lite"/>
    </source>
</evidence>
<dbReference type="EMBL" id="CAUYUJ010022495">
    <property type="protein sequence ID" value="CAK0910937.1"/>
    <property type="molecule type" value="Genomic_DNA"/>
</dbReference>
<protein>
    <submittedName>
        <fullName evidence="2">Uncharacterized protein</fullName>
    </submittedName>
</protein>
<evidence type="ECO:0000313" key="3">
    <source>
        <dbReference type="Proteomes" id="UP001189429"/>
    </source>
</evidence>
<reference evidence="2" key="1">
    <citation type="submission" date="2023-10" db="EMBL/GenBank/DDBJ databases">
        <authorList>
            <person name="Chen Y."/>
            <person name="Shah S."/>
            <person name="Dougan E. K."/>
            <person name="Thang M."/>
            <person name="Chan C."/>
        </authorList>
    </citation>
    <scope>NUCLEOTIDE SEQUENCE [LARGE SCALE GENOMIC DNA]</scope>
</reference>
<sequence length="105" mass="11094">MAEAAGELPRPRPPESCREPGAKLFALEEIPQPRPPEICRGPAPPRALPGRLAFSSKDGGASGTEKPQAVLEDRGSEPTSPAADLSIEVGHHRQARQSQEPGADQ</sequence>
<comment type="caution">
    <text evidence="2">The sequence shown here is derived from an EMBL/GenBank/DDBJ whole genome shotgun (WGS) entry which is preliminary data.</text>
</comment>
<feature type="region of interest" description="Disordered" evidence="1">
    <location>
        <begin position="1"/>
        <end position="20"/>
    </location>
</feature>
<evidence type="ECO:0000313" key="2">
    <source>
        <dbReference type="EMBL" id="CAK0910937.1"/>
    </source>
</evidence>
<feature type="compositionally biased region" description="Pro residues" evidence="1">
    <location>
        <begin position="32"/>
        <end position="47"/>
    </location>
</feature>
<name>A0ABN9YDQ7_9DINO</name>
<accession>A0ABN9YDQ7</accession>
<feature type="non-terminal residue" evidence="2">
    <location>
        <position position="105"/>
    </location>
</feature>
<proteinExistence type="predicted"/>
<feature type="compositionally biased region" description="Polar residues" evidence="1">
    <location>
        <begin position="96"/>
        <end position="105"/>
    </location>
</feature>
<keyword evidence="3" id="KW-1185">Reference proteome</keyword>
<gene>
    <name evidence="2" type="ORF">PCOR1329_LOCUS84969</name>
</gene>